<dbReference type="KEGG" id="dpx:DAPPUDRAFT_5648"/>
<keyword evidence="2" id="KW-0472">Membrane</keyword>
<evidence type="ECO:0000256" key="2">
    <source>
        <dbReference type="ARBA" id="ARBA00023136"/>
    </source>
</evidence>
<dbReference type="EMBL" id="GL732542">
    <property type="protein sequence ID" value="EFX81702.1"/>
    <property type="molecule type" value="Genomic_DNA"/>
</dbReference>
<feature type="non-terminal residue" evidence="5">
    <location>
        <position position="187"/>
    </location>
</feature>
<dbReference type="OMA" id="ANITWYV"/>
<dbReference type="STRING" id="6669.E9GFV1"/>
<dbReference type="eggNOG" id="ENOG502QU73">
    <property type="taxonomic scope" value="Eukaryota"/>
</dbReference>
<evidence type="ECO:0000259" key="4">
    <source>
        <dbReference type="PROSITE" id="PS50835"/>
    </source>
</evidence>
<dbReference type="InterPro" id="IPR013783">
    <property type="entry name" value="Ig-like_fold"/>
</dbReference>
<dbReference type="SMART" id="SM00409">
    <property type="entry name" value="IG"/>
    <property type="match status" value="1"/>
</dbReference>
<evidence type="ECO:0000313" key="6">
    <source>
        <dbReference type="Proteomes" id="UP000000305"/>
    </source>
</evidence>
<dbReference type="Pfam" id="PF08205">
    <property type="entry name" value="C2-set_2"/>
    <property type="match status" value="1"/>
</dbReference>
<dbReference type="Proteomes" id="UP000000305">
    <property type="component" value="Unassembled WGS sequence"/>
</dbReference>
<dbReference type="PROSITE" id="PS50835">
    <property type="entry name" value="IG_LIKE"/>
    <property type="match status" value="1"/>
</dbReference>
<accession>E9GFV1</accession>
<organism evidence="5 6">
    <name type="scientific">Daphnia pulex</name>
    <name type="common">Water flea</name>
    <dbReference type="NCBI Taxonomy" id="6669"/>
    <lineage>
        <taxon>Eukaryota</taxon>
        <taxon>Metazoa</taxon>
        <taxon>Ecdysozoa</taxon>
        <taxon>Arthropoda</taxon>
        <taxon>Crustacea</taxon>
        <taxon>Branchiopoda</taxon>
        <taxon>Diplostraca</taxon>
        <taxon>Cladocera</taxon>
        <taxon>Anomopoda</taxon>
        <taxon>Daphniidae</taxon>
        <taxon>Daphnia</taxon>
    </lineage>
</organism>
<feature type="non-terminal residue" evidence="5">
    <location>
        <position position="1"/>
    </location>
</feature>
<evidence type="ECO:0000313" key="5">
    <source>
        <dbReference type="EMBL" id="EFX81702.1"/>
    </source>
</evidence>
<dbReference type="InParanoid" id="E9GFV1"/>
<sequence>LEHVEVPSVVAVGEAAAFLCDVDLEFDNELYSVKWYKDSEEFYEWKPKRTPSVQIYPVEGIQVDRERSVREAVVLRSVTPATAGFFRCEASGEGPAFRSVSGGAALSVVILPKKKPEIFGGYVINEQDGTVELNCTTDPSRPAAQIRWLINNVPVNRELIQETSVSRTSSGLETSFSVLELQSRDHF</sequence>
<dbReference type="AlphaFoldDB" id="E9GFV1"/>
<feature type="domain" description="Ig-like" evidence="4">
    <location>
        <begin position="1"/>
        <end position="101"/>
    </location>
</feature>
<dbReference type="OrthoDB" id="6415662at2759"/>
<gene>
    <name evidence="5" type="ORF">DAPPUDRAFT_5648</name>
</gene>
<dbReference type="InterPro" id="IPR036179">
    <property type="entry name" value="Ig-like_dom_sf"/>
</dbReference>
<dbReference type="FunFam" id="2.60.40.10:FF:000437">
    <property type="entry name" value="Beat-IIIc, isoform A"/>
    <property type="match status" value="1"/>
</dbReference>
<keyword evidence="3" id="KW-1015">Disulfide bond</keyword>
<name>E9GFV1_DAPPU</name>
<dbReference type="HOGENOM" id="CLU_046048_4_0_1"/>
<proteinExistence type="predicted"/>
<reference evidence="5 6" key="1">
    <citation type="journal article" date="2011" name="Science">
        <title>The ecoresponsive genome of Daphnia pulex.</title>
        <authorList>
            <person name="Colbourne J.K."/>
            <person name="Pfrender M.E."/>
            <person name="Gilbert D."/>
            <person name="Thomas W.K."/>
            <person name="Tucker A."/>
            <person name="Oakley T.H."/>
            <person name="Tokishita S."/>
            <person name="Aerts A."/>
            <person name="Arnold G.J."/>
            <person name="Basu M.K."/>
            <person name="Bauer D.J."/>
            <person name="Caceres C.E."/>
            <person name="Carmel L."/>
            <person name="Casola C."/>
            <person name="Choi J.H."/>
            <person name="Detter J.C."/>
            <person name="Dong Q."/>
            <person name="Dusheyko S."/>
            <person name="Eads B.D."/>
            <person name="Frohlich T."/>
            <person name="Geiler-Samerotte K.A."/>
            <person name="Gerlach D."/>
            <person name="Hatcher P."/>
            <person name="Jogdeo S."/>
            <person name="Krijgsveld J."/>
            <person name="Kriventseva E.V."/>
            <person name="Kultz D."/>
            <person name="Laforsch C."/>
            <person name="Lindquist E."/>
            <person name="Lopez J."/>
            <person name="Manak J.R."/>
            <person name="Muller J."/>
            <person name="Pangilinan J."/>
            <person name="Patwardhan R.P."/>
            <person name="Pitluck S."/>
            <person name="Pritham E.J."/>
            <person name="Rechtsteiner A."/>
            <person name="Rho M."/>
            <person name="Rogozin I.B."/>
            <person name="Sakarya O."/>
            <person name="Salamov A."/>
            <person name="Schaack S."/>
            <person name="Shapiro H."/>
            <person name="Shiga Y."/>
            <person name="Skalitzky C."/>
            <person name="Smith Z."/>
            <person name="Souvorov A."/>
            <person name="Sung W."/>
            <person name="Tang Z."/>
            <person name="Tsuchiya D."/>
            <person name="Tu H."/>
            <person name="Vos H."/>
            <person name="Wang M."/>
            <person name="Wolf Y.I."/>
            <person name="Yamagata H."/>
            <person name="Yamada T."/>
            <person name="Ye Y."/>
            <person name="Shaw J.R."/>
            <person name="Andrews J."/>
            <person name="Crease T.J."/>
            <person name="Tang H."/>
            <person name="Lucas S.M."/>
            <person name="Robertson H.M."/>
            <person name="Bork P."/>
            <person name="Koonin E.V."/>
            <person name="Zdobnov E.M."/>
            <person name="Grigoriev I.V."/>
            <person name="Lynch M."/>
            <person name="Boore J.L."/>
        </authorList>
    </citation>
    <scope>NUCLEOTIDE SEQUENCE [LARGE SCALE GENOMIC DNA]</scope>
</reference>
<dbReference type="InterPro" id="IPR003599">
    <property type="entry name" value="Ig_sub"/>
</dbReference>
<evidence type="ECO:0000256" key="3">
    <source>
        <dbReference type="ARBA" id="ARBA00023157"/>
    </source>
</evidence>
<evidence type="ECO:0000256" key="1">
    <source>
        <dbReference type="ARBA" id="ARBA00004167"/>
    </source>
</evidence>
<comment type="subcellular location">
    <subcellularLocation>
        <location evidence="1">Membrane</location>
        <topology evidence="1">Single-pass membrane protein</topology>
    </subcellularLocation>
</comment>
<dbReference type="InterPro" id="IPR007110">
    <property type="entry name" value="Ig-like_dom"/>
</dbReference>
<dbReference type="Gene3D" id="2.60.40.10">
    <property type="entry name" value="Immunoglobulins"/>
    <property type="match status" value="2"/>
</dbReference>
<dbReference type="GO" id="GO:0016020">
    <property type="term" value="C:membrane"/>
    <property type="evidence" value="ECO:0007669"/>
    <property type="project" value="UniProtKB-SubCell"/>
</dbReference>
<dbReference type="InterPro" id="IPR013162">
    <property type="entry name" value="CD80_C2-set"/>
</dbReference>
<dbReference type="SUPFAM" id="SSF48726">
    <property type="entry name" value="Immunoglobulin"/>
    <property type="match status" value="2"/>
</dbReference>
<dbReference type="PANTHER" id="PTHR21261:SF15">
    <property type="entry name" value="BEATEN PATH IIIA, ISOFORM D-RELATED"/>
    <property type="match status" value="1"/>
</dbReference>
<keyword evidence="6" id="KW-1185">Reference proteome</keyword>
<dbReference type="PANTHER" id="PTHR21261">
    <property type="entry name" value="BEAT PROTEIN"/>
    <property type="match status" value="1"/>
</dbReference>
<protein>
    <recommendedName>
        <fullName evidence="4">Ig-like domain-containing protein</fullName>
    </recommendedName>
</protein>